<reference evidence="2 3" key="1">
    <citation type="submission" date="2019-11" db="EMBL/GenBank/DDBJ databases">
        <title>Whole genome sequence of Haloferax sp. MBLA0078.</title>
        <authorList>
            <person name="Seo M.-J."/>
            <person name="Cho E.-S."/>
        </authorList>
    </citation>
    <scope>NUCLEOTIDE SEQUENCE [LARGE SCALE GENOMIC DNA]</scope>
    <source>
        <strain evidence="2 3">MBLA0078</strain>
    </source>
</reference>
<keyword evidence="1" id="KW-0812">Transmembrane</keyword>
<feature type="transmembrane region" description="Helical" evidence="1">
    <location>
        <begin position="54"/>
        <end position="74"/>
    </location>
</feature>
<organism evidence="2 3">
    <name type="scientific">Haloferax marinum</name>
    <dbReference type="NCBI Taxonomy" id="2666143"/>
    <lineage>
        <taxon>Archaea</taxon>
        <taxon>Methanobacteriati</taxon>
        <taxon>Methanobacteriota</taxon>
        <taxon>Stenosarchaea group</taxon>
        <taxon>Halobacteria</taxon>
        <taxon>Halobacteriales</taxon>
        <taxon>Haloferacaceae</taxon>
        <taxon>Haloferax</taxon>
    </lineage>
</organism>
<comment type="caution">
    <text evidence="2">The sequence shown here is derived from an EMBL/GenBank/DDBJ whole genome shotgun (WGS) entry which is preliminary data.</text>
</comment>
<keyword evidence="1" id="KW-0472">Membrane</keyword>
<accession>A0A6A8G990</accession>
<dbReference type="OrthoDB" id="292105at2157"/>
<name>A0A6A8G990_9EURY</name>
<protein>
    <submittedName>
        <fullName evidence="2">Uncharacterized protein</fullName>
    </submittedName>
</protein>
<proteinExistence type="predicted"/>
<dbReference type="Proteomes" id="UP000443423">
    <property type="component" value="Unassembled WGS sequence"/>
</dbReference>
<gene>
    <name evidence="2" type="ORF">GJR99_12845</name>
</gene>
<keyword evidence="3" id="KW-1185">Reference proteome</keyword>
<feature type="transmembrane region" description="Helical" evidence="1">
    <location>
        <begin position="20"/>
        <end position="48"/>
    </location>
</feature>
<keyword evidence="1" id="KW-1133">Transmembrane helix</keyword>
<dbReference type="AlphaFoldDB" id="A0A6A8G990"/>
<dbReference type="EMBL" id="WKJQ01000001">
    <property type="protein sequence ID" value="MRW97457.1"/>
    <property type="molecule type" value="Genomic_DNA"/>
</dbReference>
<dbReference type="RefSeq" id="WP_151112775.1">
    <property type="nucleotide sequence ID" value="NZ_WKJQ01000001.1"/>
</dbReference>
<evidence type="ECO:0000256" key="1">
    <source>
        <dbReference type="SAM" id="Phobius"/>
    </source>
</evidence>
<evidence type="ECO:0000313" key="2">
    <source>
        <dbReference type="EMBL" id="MRW97457.1"/>
    </source>
</evidence>
<evidence type="ECO:0000313" key="3">
    <source>
        <dbReference type="Proteomes" id="UP000443423"/>
    </source>
</evidence>
<sequence>MTHDNELGLPDPRDQHPSGIVTLADTVFVALATIVGVLAAALAATLVAPLAPGLGLVTLFVGWPLGLVLAVFVLRTGAGALVRSGIPASVRTVIRRGRTPKRVVPDGGTPDETASRC</sequence>